<sequence length="399" mass="44817">MKSPMPQSIKHDYKARILKLQAFMKSNNLDAFIVSTQDSIYYLSGASYMPVERPFFIVVHPEGVPQLVVPQLEYDHMRKVEGFGEIGSYFEYPSIEGENWYDKLNSMLGGQAVVAIEPELSVSKAALLKVKETVVSPFITEMRRIKTPDEIAAIRNAAAWTDKGMHLVHHGLYRGQSVIETTMPAKTLQTGVISSGEFDYFNCSFITAGWAAPKSAQPHSLPDMHMRMGSGPIVLMSYNRVNGYAAEVERTVFLGDPTTEERRLYDIVMQARAIAYGMVKPGVRCSDIDVATQEFFKSKGHGDRVIHRTGHGIGLGNHEQPWLSSGSQDVLAENMVISIEPALYFPEIGGFRHSDTVLVTKDGYERITQYPDDLESLIVHEKRLFLQLKGRIIRKAIHY</sequence>
<dbReference type="InterPro" id="IPR050659">
    <property type="entry name" value="Peptidase_M24B"/>
</dbReference>
<dbReference type="Pfam" id="PF01321">
    <property type="entry name" value="Creatinase_N"/>
    <property type="match status" value="1"/>
</dbReference>
<dbReference type="InterPro" id="IPR000587">
    <property type="entry name" value="Creatinase_N"/>
</dbReference>
<evidence type="ECO:0000259" key="1">
    <source>
        <dbReference type="Pfam" id="PF00557"/>
    </source>
</evidence>
<dbReference type="STRING" id="360412.LARV_00494"/>
<dbReference type="OrthoDB" id="9806388at2"/>
<name>A0A0S7BED7_9CHLR</name>
<organism evidence="3">
    <name type="scientific">Longilinea arvoryzae</name>
    <dbReference type="NCBI Taxonomy" id="360412"/>
    <lineage>
        <taxon>Bacteria</taxon>
        <taxon>Bacillati</taxon>
        <taxon>Chloroflexota</taxon>
        <taxon>Anaerolineae</taxon>
        <taxon>Anaerolineales</taxon>
        <taxon>Anaerolineaceae</taxon>
        <taxon>Longilinea</taxon>
    </lineage>
</organism>
<dbReference type="Proteomes" id="UP000055060">
    <property type="component" value="Unassembled WGS sequence"/>
</dbReference>
<dbReference type="SUPFAM" id="SSF55920">
    <property type="entry name" value="Creatinase/aminopeptidase"/>
    <property type="match status" value="1"/>
</dbReference>
<evidence type="ECO:0000259" key="2">
    <source>
        <dbReference type="Pfam" id="PF01321"/>
    </source>
</evidence>
<dbReference type="Pfam" id="PF00557">
    <property type="entry name" value="Peptidase_M24"/>
    <property type="match status" value="1"/>
</dbReference>
<gene>
    <name evidence="3" type="ORF">LARV_00494</name>
</gene>
<dbReference type="AlphaFoldDB" id="A0A0S7BED7"/>
<proteinExistence type="predicted"/>
<dbReference type="InterPro" id="IPR036005">
    <property type="entry name" value="Creatinase/aminopeptidase-like"/>
</dbReference>
<dbReference type="GO" id="GO:0004177">
    <property type="term" value="F:aminopeptidase activity"/>
    <property type="evidence" value="ECO:0007669"/>
    <property type="project" value="UniProtKB-KW"/>
</dbReference>
<accession>A0A0S7BED7</accession>
<reference evidence="3" key="1">
    <citation type="submission" date="2015-07" db="EMBL/GenBank/DDBJ databases">
        <title>Draft Genome Sequences of Anaerolinea thermolimosa IMO-1, Bellilinea caldifistulae GOMI-1, Leptolinea tardivitalis YMTK-2, Levilinea saccharolytica KIBI-1,Longilinea arvoryzae KOME-1, Previously Described as Members of the Anaerolineaceae (Chloroflexi).</title>
        <authorList>
            <person name="Sekiguchi Y."/>
            <person name="Ohashi A."/>
            <person name="Matsuura N."/>
            <person name="Tourlousse M.D."/>
        </authorList>
    </citation>
    <scope>NUCLEOTIDE SEQUENCE [LARGE SCALE GENOMIC DNA]</scope>
    <source>
        <strain evidence="3">KOME-1</strain>
    </source>
</reference>
<dbReference type="Gene3D" id="3.90.230.10">
    <property type="entry name" value="Creatinase/methionine aminopeptidase superfamily"/>
    <property type="match status" value="1"/>
</dbReference>
<keyword evidence="3" id="KW-0378">Hydrolase</keyword>
<dbReference type="PANTHER" id="PTHR46112">
    <property type="entry name" value="AMINOPEPTIDASE"/>
    <property type="match status" value="1"/>
</dbReference>
<dbReference type="InterPro" id="IPR000994">
    <property type="entry name" value="Pept_M24"/>
</dbReference>
<dbReference type="PANTHER" id="PTHR46112:SF2">
    <property type="entry name" value="XAA-PRO AMINOPEPTIDASE P-RELATED"/>
    <property type="match status" value="1"/>
</dbReference>
<keyword evidence="3" id="KW-0031">Aminopeptidase</keyword>
<dbReference type="EMBL" id="DF967972">
    <property type="protein sequence ID" value="GAP12758.1"/>
    <property type="molecule type" value="Genomic_DNA"/>
</dbReference>
<feature type="domain" description="Peptidase M24" evidence="1">
    <location>
        <begin position="153"/>
        <end position="361"/>
    </location>
</feature>
<dbReference type="RefSeq" id="WP_083522268.1">
    <property type="nucleotide sequence ID" value="NZ_DF967972.1"/>
</dbReference>
<evidence type="ECO:0000313" key="4">
    <source>
        <dbReference type="Proteomes" id="UP000055060"/>
    </source>
</evidence>
<dbReference type="Gene3D" id="3.40.350.10">
    <property type="entry name" value="Creatinase/prolidase N-terminal domain"/>
    <property type="match status" value="1"/>
</dbReference>
<protein>
    <submittedName>
        <fullName evidence="3">Xaa-Pro aminopeptidase</fullName>
    </submittedName>
</protein>
<keyword evidence="3" id="KW-0645">Protease</keyword>
<feature type="domain" description="Creatinase N-terminal" evidence="2">
    <location>
        <begin position="16"/>
        <end position="143"/>
    </location>
</feature>
<dbReference type="InterPro" id="IPR029149">
    <property type="entry name" value="Creatin/AminoP/Spt16_N"/>
</dbReference>
<keyword evidence="4" id="KW-1185">Reference proteome</keyword>
<dbReference type="SUPFAM" id="SSF53092">
    <property type="entry name" value="Creatinase/prolidase N-terminal domain"/>
    <property type="match status" value="1"/>
</dbReference>
<evidence type="ECO:0000313" key="3">
    <source>
        <dbReference type="EMBL" id="GAP12758.1"/>
    </source>
</evidence>